<accession>A0A4P9USG7</accession>
<feature type="chain" id="PRO_5020684225" evidence="1">
    <location>
        <begin position="25"/>
        <end position="191"/>
    </location>
</feature>
<evidence type="ECO:0000313" key="3">
    <source>
        <dbReference type="Proteomes" id="UP000305881"/>
    </source>
</evidence>
<evidence type="ECO:0000313" key="2">
    <source>
        <dbReference type="EMBL" id="QCW84482.1"/>
    </source>
</evidence>
<sequence>MTVRFTIFSISFALALSLAACISAPDVVLLDRKTILEEQAAGELLTLANALRESAIVPQAVPYTRGQLEAAGTDLSHDALGRLVQLQQIPLSEIDYLDNLLVGRCIGEARSGLLIETPATCTGPAATVRTSAAVQRVNRSRKQLWRYLQEHNPESSSVQIRDIWRQRHLQALVCGGQVQQDSGEWDIKQCE</sequence>
<dbReference type="OrthoDB" id="5381281at2"/>
<keyword evidence="1" id="KW-0732">Signal</keyword>
<name>A0A4P9USG7_METBY</name>
<protein>
    <submittedName>
        <fullName evidence="2">DUF1318 domain-containing protein</fullName>
    </submittedName>
</protein>
<dbReference type="PROSITE" id="PS51257">
    <property type="entry name" value="PROKAR_LIPOPROTEIN"/>
    <property type="match status" value="1"/>
</dbReference>
<reference evidence="3" key="1">
    <citation type="journal article" date="2019" name="J. Bacteriol.">
        <title>A Mutagenic Screen Identifies a TonB-Dependent Receptor Required for the Lanthanide Metal Switch in the Type I Methanotroph 'Methylotuvimicrobium buryatense' 5GB1C.</title>
        <authorList>
            <person name="Groom J.D."/>
            <person name="Ford S.M."/>
            <person name="Pesesky M.W."/>
            <person name="Lidstrom M.E."/>
        </authorList>
    </citation>
    <scope>NUCLEOTIDE SEQUENCE [LARGE SCALE GENOMIC DNA]</scope>
    <source>
        <strain evidence="3">5GB1C</strain>
    </source>
</reference>
<dbReference type="KEGG" id="mbur:EQU24_21255"/>
<keyword evidence="3" id="KW-1185">Reference proteome</keyword>
<dbReference type="EMBL" id="CP035467">
    <property type="protein sequence ID" value="QCW84482.1"/>
    <property type="molecule type" value="Genomic_DNA"/>
</dbReference>
<feature type="signal peptide" evidence="1">
    <location>
        <begin position="1"/>
        <end position="24"/>
    </location>
</feature>
<dbReference type="Proteomes" id="UP000305881">
    <property type="component" value="Chromosome"/>
</dbReference>
<evidence type="ECO:0000256" key="1">
    <source>
        <dbReference type="SAM" id="SignalP"/>
    </source>
</evidence>
<dbReference type="AlphaFoldDB" id="A0A4P9USG7"/>
<dbReference type="RefSeq" id="WP_014150265.1">
    <property type="nucleotide sequence ID" value="NZ_CP035467.1"/>
</dbReference>
<proteinExistence type="predicted"/>
<organism evidence="2 3">
    <name type="scientific">Methylotuvimicrobium buryatense</name>
    <name type="common">Methylomicrobium buryatense</name>
    <dbReference type="NCBI Taxonomy" id="95641"/>
    <lineage>
        <taxon>Bacteria</taxon>
        <taxon>Pseudomonadati</taxon>
        <taxon>Pseudomonadota</taxon>
        <taxon>Gammaproteobacteria</taxon>
        <taxon>Methylococcales</taxon>
        <taxon>Methylococcaceae</taxon>
        <taxon>Methylotuvimicrobium</taxon>
    </lineage>
</organism>
<gene>
    <name evidence="2" type="ORF">EQU24_21255</name>
</gene>